<proteinExistence type="predicted"/>
<protein>
    <submittedName>
        <fullName evidence="3">Uncharacterized protein LOC113995764</fullName>
    </submittedName>
</protein>
<feature type="region of interest" description="Disordered" evidence="1">
    <location>
        <begin position="1"/>
        <end position="34"/>
    </location>
</feature>
<dbReference type="AlphaFoldDB" id="A0A7R5K9E7"/>
<evidence type="ECO:0000256" key="1">
    <source>
        <dbReference type="SAM" id="MobiDB-lite"/>
    </source>
</evidence>
<evidence type="ECO:0000313" key="3">
    <source>
        <dbReference type="RefSeq" id="XP_039238316.1"/>
    </source>
</evidence>
<dbReference type="InParanoid" id="A0A7R5K9E7"/>
<gene>
    <name evidence="3" type="primary">LOC113995764</name>
</gene>
<keyword evidence="2" id="KW-1185">Reference proteome</keyword>
<accession>A0A7R5K9E7</accession>
<name>A0A7R5K9E7_9PASS</name>
<dbReference type="RefSeq" id="XP_039238316.1">
    <property type="nucleotide sequence ID" value="XM_039382382.1"/>
</dbReference>
<organism evidence="2 3">
    <name type="scientific">Pipra filicauda</name>
    <name type="common">Wire-tailed manakin</name>
    <dbReference type="NCBI Taxonomy" id="649802"/>
    <lineage>
        <taxon>Eukaryota</taxon>
        <taxon>Metazoa</taxon>
        <taxon>Chordata</taxon>
        <taxon>Craniata</taxon>
        <taxon>Vertebrata</taxon>
        <taxon>Euteleostomi</taxon>
        <taxon>Archelosauria</taxon>
        <taxon>Archosauria</taxon>
        <taxon>Dinosauria</taxon>
        <taxon>Saurischia</taxon>
        <taxon>Theropoda</taxon>
        <taxon>Coelurosauria</taxon>
        <taxon>Aves</taxon>
        <taxon>Neognathae</taxon>
        <taxon>Neoaves</taxon>
        <taxon>Telluraves</taxon>
        <taxon>Australaves</taxon>
        <taxon>Passeriformes</taxon>
        <taxon>Pipridae</taxon>
        <taxon>Pipra</taxon>
    </lineage>
</organism>
<evidence type="ECO:0000313" key="2">
    <source>
        <dbReference type="Proteomes" id="UP000504627"/>
    </source>
</evidence>
<reference evidence="3" key="1">
    <citation type="submission" date="2025-08" db="UniProtKB">
        <authorList>
            <consortium name="RefSeq"/>
        </authorList>
    </citation>
    <scope>IDENTIFICATION</scope>
    <source>
        <tissue evidence="3">Muscle</tissue>
    </source>
</reference>
<dbReference type="GeneID" id="113995764"/>
<dbReference type="Proteomes" id="UP000504627">
    <property type="component" value="Unplaced"/>
</dbReference>
<sequence>MVSLTERRTSGPFGVPRSSLNTPGCGDTGPRSIPVTPGCEDMGNSELLTPWLWGHGGSQVVTHTLGIQVPAVQGEFRILFLWGSSWHKTSWEQHGAMCPLTCYGICGSIGFCEGNKNPKIIL</sequence>